<dbReference type="SUPFAM" id="SSF52540">
    <property type="entry name" value="P-loop containing nucleoside triphosphate hydrolases"/>
    <property type="match status" value="1"/>
</dbReference>
<dbReference type="CDD" id="cd03230">
    <property type="entry name" value="ABC_DR_subfamily_A"/>
    <property type="match status" value="1"/>
</dbReference>
<evidence type="ECO:0000259" key="4">
    <source>
        <dbReference type="PROSITE" id="PS50893"/>
    </source>
</evidence>
<evidence type="ECO:0000313" key="5">
    <source>
        <dbReference type="EMBL" id="PWU70313.1"/>
    </source>
</evidence>
<dbReference type="PANTHER" id="PTHR42939:SF3">
    <property type="entry name" value="ABC TRANSPORTER ATP-BINDING COMPONENT"/>
    <property type="match status" value="1"/>
</dbReference>
<gene>
    <name evidence="5" type="ORF">DLJ74_00270</name>
</gene>
<protein>
    <submittedName>
        <fullName evidence="5">ABC transporter ATP-binding protein</fullName>
    </submittedName>
</protein>
<dbReference type="SMART" id="SM00382">
    <property type="entry name" value="AAA"/>
    <property type="match status" value="1"/>
</dbReference>
<dbReference type="InterPro" id="IPR003593">
    <property type="entry name" value="AAA+_ATPase"/>
</dbReference>
<evidence type="ECO:0000256" key="1">
    <source>
        <dbReference type="ARBA" id="ARBA00022448"/>
    </source>
</evidence>
<keyword evidence="6" id="KW-1185">Reference proteome</keyword>
<dbReference type="EMBL" id="QGTD01000001">
    <property type="protein sequence ID" value="PWU70313.1"/>
    <property type="molecule type" value="Genomic_DNA"/>
</dbReference>
<keyword evidence="1" id="KW-0813">Transport</keyword>
<dbReference type="Gene3D" id="3.40.50.300">
    <property type="entry name" value="P-loop containing nucleotide triphosphate hydrolases"/>
    <property type="match status" value="1"/>
</dbReference>
<accession>A0A317L480</accession>
<evidence type="ECO:0000313" key="6">
    <source>
        <dbReference type="Proteomes" id="UP000245624"/>
    </source>
</evidence>
<dbReference type="InterPro" id="IPR027417">
    <property type="entry name" value="P-loop_NTPase"/>
</dbReference>
<dbReference type="GO" id="GO:0016887">
    <property type="term" value="F:ATP hydrolysis activity"/>
    <property type="evidence" value="ECO:0007669"/>
    <property type="project" value="InterPro"/>
</dbReference>
<organism evidence="5 6">
    <name type="scientific">Gracilibacillus dipsosauri</name>
    <dbReference type="NCBI Taxonomy" id="178340"/>
    <lineage>
        <taxon>Bacteria</taxon>
        <taxon>Bacillati</taxon>
        <taxon>Bacillota</taxon>
        <taxon>Bacilli</taxon>
        <taxon>Bacillales</taxon>
        <taxon>Bacillaceae</taxon>
        <taxon>Gracilibacillus</taxon>
    </lineage>
</organism>
<keyword evidence="3 5" id="KW-0067">ATP-binding</keyword>
<evidence type="ECO:0000256" key="3">
    <source>
        <dbReference type="ARBA" id="ARBA00022840"/>
    </source>
</evidence>
<dbReference type="AlphaFoldDB" id="A0A317L480"/>
<dbReference type="PROSITE" id="PS50893">
    <property type="entry name" value="ABC_TRANSPORTER_2"/>
    <property type="match status" value="1"/>
</dbReference>
<dbReference type="GO" id="GO:0005524">
    <property type="term" value="F:ATP binding"/>
    <property type="evidence" value="ECO:0007669"/>
    <property type="project" value="UniProtKB-KW"/>
</dbReference>
<dbReference type="RefSeq" id="WP_109982865.1">
    <property type="nucleotide sequence ID" value="NZ_QGTD01000001.1"/>
</dbReference>
<name>A0A317L480_9BACI</name>
<dbReference type="InterPro" id="IPR003439">
    <property type="entry name" value="ABC_transporter-like_ATP-bd"/>
</dbReference>
<dbReference type="InterPro" id="IPR051782">
    <property type="entry name" value="ABC_Transporter_VariousFunc"/>
</dbReference>
<feature type="domain" description="ABC transporter" evidence="4">
    <location>
        <begin position="5"/>
        <end position="232"/>
    </location>
</feature>
<sequence length="289" mass="33446">MSNFLLKIDQLTKTFKYFEFGPIDVRVEPGTITALIGSNGSGKSTFFRLVMQLFQPDSGHILYFNGELDSNDSRIKQDMGYAGGDLYQAFGQLSIRELANLVRYWYENWDEQKYQELVDRYQINQKEKYTNSSTGTKKKIAFIFALAHHPQLLLLDEPFSGVDFVSSRKMQTELVDFMENPNHAIILATHQQEEIKALCDYIWLLDKGKMIGIYEKDQILESWAYLSLNKMPESLRKHPHVIQMDSHPNRIITDSLAAIEPDLEQLGIEVTHYQRLELDEILTALLERA</sequence>
<dbReference type="Pfam" id="PF00005">
    <property type="entry name" value="ABC_tran"/>
    <property type="match status" value="1"/>
</dbReference>
<dbReference type="Proteomes" id="UP000245624">
    <property type="component" value="Unassembled WGS sequence"/>
</dbReference>
<dbReference type="PANTHER" id="PTHR42939">
    <property type="entry name" value="ABC TRANSPORTER ATP-BINDING PROTEIN ALBC-RELATED"/>
    <property type="match status" value="1"/>
</dbReference>
<reference evidence="5 6" key="1">
    <citation type="submission" date="2018-05" db="EMBL/GenBank/DDBJ databases">
        <title>Genomic analysis of Gracilibacillus dipsosauri DD1 reveals novel features of a salt-tolerant amylase.</title>
        <authorList>
            <person name="Deutch C.E."/>
            <person name="Yang S."/>
        </authorList>
    </citation>
    <scope>NUCLEOTIDE SEQUENCE [LARGE SCALE GENOMIC DNA]</scope>
    <source>
        <strain evidence="5 6">DD1</strain>
    </source>
</reference>
<dbReference type="OrthoDB" id="2960217at2"/>
<keyword evidence="2" id="KW-0547">Nucleotide-binding</keyword>
<comment type="caution">
    <text evidence="5">The sequence shown here is derived from an EMBL/GenBank/DDBJ whole genome shotgun (WGS) entry which is preliminary data.</text>
</comment>
<proteinExistence type="predicted"/>
<evidence type="ECO:0000256" key="2">
    <source>
        <dbReference type="ARBA" id="ARBA00022741"/>
    </source>
</evidence>